<protein>
    <submittedName>
        <fullName evidence="2">Uncharacterized protein</fullName>
    </submittedName>
</protein>
<sequence length="402" mass="42153">MLEDAAQPKKKKVKVEKPVEASNKPGRKAALRAALEITQGIAGEAAGPQADWVWARYQQDTGASSLERDGLTRECFASVPRAGRLEDSLAALPDQGCLNRAGTAGAPAALIVTSSAIRAVELIRQCPSYHQACKIMKLFAKHLKVEEQETMLFSGWWGSAEADASPALRSDSSLKPHGRTVSLLAQGLDLLNIRSASLQAEAGGDADDSPRGGAADEGALSRKSSTALVPLHPHERKRSWSITQSLGLGRKPAAQGRLPDERGEEVLLPEEWIPSPAGYTPPAAPSSVATDDRESSPKILLDDLSFLTGPHGGPLVVRGSADQASPLGASRAPDALLVGGTPPASEKGGVGARGTGVQRTQGYRRLWQSITSGKKGEHGGRGGRHGGEVTVDELVRAVKVGV</sequence>
<evidence type="ECO:0000256" key="1">
    <source>
        <dbReference type="SAM" id="MobiDB-lite"/>
    </source>
</evidence>
<dbReference type="EMBL" id="JASFZW010000006">
    <property type="protein sequence ID" value="KAK2077376.1"/>
    <property type="molecule type" value="Genomic_DNA"/>
</dbReference>
<proteinExistence type="predicted"/>
<gene>
    <name evidence="2" type="ORF">QBZ16_004221</name>
</gene>
<accession>A0AAD9IFC8</accession>
<feature type="region of interest" description="Disordered" evidence="1">
    <location>
        <begin position="341"/>
        <end position="364"/>
    </location>
</feature>
<keyword evidence="3" id="KW-1185">Reference proteome</keyword>
<dbReference type="PANTHER" id="PTHR24030">
    <property type="entry name" value="PROTEIN CMSS1"/>
    <property type="match status" value="1"/>
</dbReference>
<feature type="region of interest" description="Disordered" evidence="1">
    <location>
        <begin position="1"/>
        <end position="26"/>
    </location>
</feature>
<reference evidence="2" key="1">
    <citation type="submission" date="2021-01" db="EMBL/GenBank/DDBJ databases">
        <authorList>
            <person name="Eckstrom K.M.E."/>
        </authorList>
    </citation>
    <scope>NUCLEOTIDE SEQUENCE</scope>
    <source>
        <strain evidence="2">UVCC 0001</strain>
    </source>
</reference>
<dbReference type="InterPro" id="IPR032704">
    <property type="entry name" value="Cms1"/>
</dbReference>
<feature type="region of interest" description="Disordered" evidence="1">
    <location>
        <begin position="272"/>
        <end position="293"/>
    </location>
</feature>
<feature type="region of interest" description="Disordered" evidence="1">
    <location>
        <begin position="201"/>
        <end position="260"/>
    </location>
</feature>
<comment type="caution">
    <text evidence="2">The sequence shown here is derived from an EMBL/GenBank/DDBJ whole genome shotgun (WGS) entry which is preliminary data.</text>
</comment>
<dbReference type="Pfam" id="PF14617">
    <property type="entry name" value="CMS1"/>
    <property type="match status" value="1"/>
</dbReference>
<dbReference type="GO" id="GO:0030686">
    <property type="term" value="C:90S preribosome"/>
    <property type="evidence" value="ECO:0007669"/>
    <property type="project" value="TreeGrafter"/>
</dbReference>
<dbReference type="AlphaFoldDB" id="A0AAD9IFC8"/>
<evidence type="ECO:0000313" key="2">
    <source>
        <dbReference type="EMBL" id="KAK2077376.1"/>
    </source>
</evidence>
<name>A0AAD9IFC8_PROWI</name>
<dbReference type="GO" id="GO:0005634">
    <property type="term" value="C:nucleus"/>
    <property type="evidence" value="ECO:0007669"/>
    <property type="project" value="TreeGrafter"/>
</dbReference>
<dbReference type="PANTHER" id="PTHR24030:SF0">
    <property type="entry name" value="PROTEIN CMSS1"/>
    <property type="match status" value="1"/>
</dbReference>
<dbReference type="Proteomes" id="UP001255856">
    <property type="component" value="Unassembled WGS sequence"/>
</dbReference>
<organism evidence="2 3">
    <name type="scientific">Prototheca wickerhamii</name>
    <dbReference type="NCBI Taxonomy" id="3111"/>
    <lineage>
        <taxon>Eukaryota</taxon>
        <taxon>Viridiplantae</taxon>
        <taxon>Chlorophyta</taxon>
        <taxon>core chlorophytes</taxon>
        <taxon>Trebouxiophyceae</taxon>
        <taxon>Chlorellales</taxon>
        <taxon>Chlorellaceae</taxon>
        <taxon>Prototheca</taxon>
    </lineage>
</organism>
<evidence type="ECO:0000313" key="3">
    <source>
        <dbReference type="Proteomes" id="UP001255856"/>
    </source>
</evidence>